<proteinExistence type="predicted"/>
<sequence length="156" mass="17502">MACICQLESVEMGLVQSAFAHHYGLIYPFRLDQCPGPADWIQFQLLDQTRVPLVKVKGQRSEWKVSLGREDDVPRAAGILPCRQTVERSTPQYPRRLAFSPEHQECPVQNRTAGTNPKCTTQRDRPIVLPQETEVSIRLLRLPHSDGEGRTGGGAI</sequence>
<dbReference type="Proteomes" id="UP001152622">
    <property type="component" value="Unassembled WGS sequence"/>
</dbReference>
<protein>
    <submittedName>
        <fullName evidence="1">Uncharacterized protein</fullName>
    </submittedName>
</protein>
<organism evidence="1 2">
    <name type="scientific">Synaphobranchus kaupii</name>
    <name type="common">Kaup's arrowtooth eel</name>
    <dbReference type="NCBI Taxonomy" id="118154"/>
    <lineage>
        <taxon>Eukaryota</taxon>
        <taxon>Metazoa</taxon>
        <taxon>Chordata</taxon>
        <taxon>Craniata</taxon>
        <taxon>Vertebrata</taxon>
        <taxon>Euteleostomi</taxon>
        <taxon>Actinopterygii</taxon>
        <taxon>Neopterygii</taxon>
        <taxon>Teleostei</taxon>
        <taxon>Anguilliformes</taxon>
        <taxon>Synaphobranchidae</taxon>
        <taxon>Synaphobranchus</taxon>
    </lineage>
</organism>
<accession>A0A9Q1IAJ8</accession>
<dbReference type="AlphaFoldDB" id="A0A9Q1IAJ8"/>
<gene>
    <name evidence="1" type="ORF">SKAU_G00423850</name>
</gene>
<comment type="caution">
    <text evidence="1">The sequence shown here is derived from an EMBL/GenBank/DDBJ whole genome shotgun (WGS) entry which is preliminary data.</text>
</comment>
<evidence type="ECO:0000313" key="2">
    <source>
        <dbReference type="Proteomes" id="UP001152622"/>
    </source>
</evidence>
<evidence type="ECO:0000313" key="1">
    <source>
        <dbReference type="EMBL" id="KAJ8332596.1"/>
    </source>
</evidence>
<dbReference type="EMBL" id="JAINUF010000025">
    <property type="protein sequence ID" value="KAJ8332596.1"/>
    <property type="molecule type" value="Genomic_DNA"/>
</dbReference>
<reference evidence="1" key="1">
    <citation type="journal article" date="2023" name="Science">
        <title>Genome structures resolve the early diversification of teleost fishes.</title>
        <authorList>
            <person name="Parey E."/>
            <person name="Louis A."/>
            <person name="Montfort J."/>
            <person name="Bouchez O."/>
            <person name="Roques C."/>
            <person name="Iampietro C."/>
            <person name="Lluch J."/>
            <person name="Castinel A."/>
            <person name="Donnadieu C."/>
            <person name="Desvignes T."/>
            <person name="Floi Bucao C."/>
            <person name="Jouanno E."/>
            <person name="Wen M."/>
            <person name="Mejri S."/>
            <person name="Dirks R."/>
            <person name="Jansen H."/>
            <person name="Henkel C."/>
            <person name="Chen W.J."/>
            <person name="Zahm M."/>
            <person name="Cabau C."/>
            <person name="Klopp C."/>
            <person name="Thompson A.W."/>
            <person name="Robinson-Rechavi M."/>
            <person name="Braasch I."/>
            <person name="Lecointre G."/>
            <person name="Bobe J."/>
            <person name="Postlethwait J.H."/>
            <person name="Berthelot C."/>
            <person name="Roest Crollius H."/>
            <person name="Guiguen Y."/>
        </authorList>
    </citation>
    <scope>NUCLEOTIDE SEQUENCE</scope>
    <source>
        <strain evidence="1">WJC10195</strain>
    </source>
</reference>
<name>A0A9Q1IAJ8_SYNKA</name>
<keyword evidence="2" id="KW-1185">Reference proteome</keyword>